<feature type="compositionally biased region" description="Polar residues" evidence="7">
    <location>
        <begin position="53"/>
        <end position="62"/>
    </location>
</feature>
<gene>
    <name evidence="11" type="ORF">FKW77_004635</name>
</gene>
<dbReference type="EMBL" id="CP042187">
    <property type="protein sequence ID" value="QDS69392.1"/>
    <property type="molecule type" value="Genomic_DNA"/>
</dbReference>
<evidence type="ECO:0000313" key="11">
    <source>
        <dbReference type="EMBL" id="QDS69392.1"/>
    </source>
</evidence>
<keyword evidence="2" id="KW-0813">Transport</keyword>
<evidence type="ECO:0000259" key="9">
    <source>
        <dbReference type="Pfam" id="PF01545"/>
    </source>
</evidence>
<comment type="subcellular location">
    <subcellularLocation>
        <location evidence="1">Endomembrane system</location>
        <topology evidence="1">Multi-pass membrane protein</topology>
    </subcellularLocation>
</comment>
<evidence type="ECO:0000256" key="8">
    <source>
        <dbReference type="SAM" id="Phobius"/>
    </source>
</evidence>
<evidence type="ECO:0000256" key="2">
    <source>
        <dbReference type="ARBA" id="ARBA00022448"/>
    </source>
</evidence>
<feature type="transmembrane region" description="Helical" evidence="8">
    <location>
        <begin position="211"/>
        <end position="233"/>
    </location>
</feature>
<feature type="compositionally biased region" description="Basic and acidic residues" evidence="7">
    <location>
        <begin position="415"/>
        <end position="426"/>
    </location>
</feature>
<feature type="region of interest" description="Disordered" evidence="7">
    <location>
        <begin position="1"/>
        <end position="89"/>
    </location>
</feature>
<dbReference type="GO" id="GO:0016020">
    <property type="term" value="C:membrane"/>
    <property type="evidence" value="ECO:0007669"/>
    <property type="project" value="InterPro"/>
</dbReference>
<dbReference type="InterPro" id="IPR027469">
    <property type="entry name" value="Cation_efflux_TMD_sf"/>
</dbReference>
<dbReference type="PANTHER" id="PTHR43840">
    <property type="entry name" value="MITOCHONDRIAL METAL TRANSPORTER 1-RELATED"/>
    <property type="match status" value="1"/>
</dbReference>
<proteinExistence type="predicted"/>
<evidence type="ECO:0000256" key="6">
    <source>
        <dbReference type="ARBA" id="ARBA00023136"/>
    </source>
</evidence>
<dbReference type="GO" id="GO:0030003">
    <property type="term" value="P:intracellular monoatomic cation homeostasis"/>
    <property type="evidence" value="ECO:0007669"/>
    <property type="project" value="UniProtKB-ARBA"/>
</dbReference>
<organism evidence="11 12">
    <name type="scientific">Venturia effusa</name>
    <dbReference type="NCBI Taxonomy" id="50376"/>
    <lineage>
        <taxon>Eukaryota</taxon>
        <taxon>Fungi</taxon>
        <taxon>Dikarya</taxon>
        <taxon>Ascomycota</taxon>
        <taxon>Pezizomycotina</taxon>
        <taxon>Dothideomycetes</taxon>
        <taxon>Pleosporomycetidae</taxon>
        <taxon>Venturiales</taxon>
        <taxon>Venturiaceae</taxon>
        <taxon>Venturia</taxon>
    </lineage>
</organism>
<keyword evidence="3 8" id="KW-0812">Transmembrane</keyword>
<feature type="domain" description="Cation efflux protein cytoplasmic" evidence="10">
    <location>
        <begin position="340"/>
        <end position="413"/>
    </location>
</feature>
<evidence type="ECO:0000256" key="1">
    <source>
        <dbReference type="ARBA" id="ARBA00004127"/>
    </source>
</evidence>
<feature type="transmembrane region" description="Helical" evidence="8">
    <location>
        <begin position="139"/>
        <end position="160"/>
    </location>
</feature>
<sequence>MSDSPKPGSADCPPAPTSSPQPVDDTEIHQSSVNPAPAPLDAIDEKVVIKAADSNQQDCTDQTQRKSDGDYDDPLSLGSYKRPNVSSKQLKVEHPKANKRKLKKFYTQQNQLIDQFLQSGDEERLGALDMAANGPKIKFAIYMSSGVNFCLFVIQMYAAISTGSLSLFATAADAFMDLVSSCVMLVTSYLAKRPSVYKYPVGRTRIETMGIILFCALMTTVAVQLLIESGRALGAGAKHGEPLDLVPLICVGVAIFSKFCMMVYCFFLRRYPACKIFFIDHRNDIAVNLFGLIMSIVGTRLVWWLDPFGAICIGLLIMFSWVATAFEHVWLLVGKGAPKEFISKVIYMTLTHDSQILKVDTCRAYHAGEKYYVELDIIMDETAPLKVTHDVSQTLQRKIEGLEDVERAFVHVDYDQDHDPHEEHKPVTPARKPKRSLKERMEDAKKMMTTVIPGLGKKE</sequence>
<dbReference type="InterPro" id="IPR036837">
    <property type="entry name" value="Cation_efflux_CTD_sf"/>
</dbReference>
<dbReference type="SUPFAM" id="SSF161111">
    <property type="entry name" value="Cation efflux protein transmembrane domain-like"/>
    <property type="match status" value="1"/>
</dbReference>
<dbReference type="Pfam" id="PF01545">
    <property type="entry name" value="Cation_efflux"/>
    <property type="match status" value="1"/>
</dbReference>
<accession>A0A517L180</accession>
<dbReference type="FunFam" id="3.30.70.1350:FF:000001">
    <property type="entry name" value="Metal tolerance protein 11"/>
    <property type="match status" value="1"/>
</dbReference>
<keyword evidence="6 8" id="KW-0472">Membrane</keyword>
<dbReference type="Gene3D" id="3.30.70.1350">
    <property type="entry name" value="Cation efflux protein, cytoplasmic domain"/>
    <property type="match status" value="1"/>
</dbReference>
<evidence type="ECO:0000313" key="12">
    <source>
        <dbReference type="Proteomes" id="UP000316270"/>
    </source>
</evidence>
<reference evidence="11 12" key="1">
    <citation type="submission" date="2019-07" db="EMBL/GenBank/DDBJ databases">
        <title>Finished genome of Venturia effusa.</title>
        <authorList>
            <person name="Young C.A."/>
            <person name="Cox M.P."/>
            <person name="Ganley A.R.D."/>
            <person name="David W.J."/>
        </authorList>
    </citation>
    <scope>NUCLEOTIDE SEQUENCE [LARGE SCALE GENOMIC DNA]</scope>
    <source>
        <strain evidence="12">albino</strain>
    </source>
</reference>
<dbReference type="GO" id="GO:0012505">
    <property type="term" value="C:endomembrane system"/>
    <property type="evidence" value="ECO:0007669"/>
    <property type="project" value="UniProtKB-SubCell"/>
</dbReference>
<name>A0A517L180_9PEZI</name>
<feature type="transmembrane region" description="Helical" evidence="8">
    <location>
        <begin position="308"/>
        <end position="333"/>
    </location>
</feature>
<keyword evidence="5" id="KW-0406">Ion transport</keyword>
<evidence type="ECO:0000256" key="5">
    <source>
        <dbReference type="ARBA" id="ARBA00023065"/>
    </source>
</evidence>
<dbReference type="Proteomes" id="UP000316270">
    <property type="component" value="Chromosome 3"/>
</dbReference>
<feature type="transmembrane region" description="Helical" evidence="8">
    <location>
        <begin position="245"/>
        <end position="264"/>
    </location>
</feature>
<dbReference type="Gene3D" id="1.20.1510.10">
    <property type="entry name" value="Cation efflux protein transmembrane domain"/>
    <property type="match status" value="1"/>
</dbReference>
<dbReference type="SUPFAM" id="SSF160240">
    <property type="entry name" value="Cation efflux protein cytoplasmic domain-like"/>
    <property type="match status" value="1"/>
</dbReference>
<evidence type="ECO:0000259" key="10">
    <source>
        <dbReference type="Pfam" id="PF16916"/>
    </source>
</evidence>
<dbReference type="PANTHER" id="PTHR43840:SF13">
    <property type="entry name" value="CATION EFFLUX PROTEIN CYTOPLASMIC DOMAIN-CONTAINING PROTEIN"/>
    <property type="match status" value="1"/>
</dbReference>
<dbReference type="OrthoDB" id="78296at2759"/>
<dbReference type="FunFam" id="1.20.1510.10:FF:000005">
    <property type="entry name" value="Putative Cation diffusion facilitator 1"/>
    <property type="match status" value="1"/>
</dbReference>
<evidence type="ECO:0000256" key="4">
    <source>
        <dbReference type="ARBA" id="ARBA00022989"/>
    </source>
</evidence>
<evidence type="ECO:0000256" key="7">
    <source>
        <dbReference type="SAM" id="MobiDB-lite"/>
    </source>
</evidence>
<dbReference type="NCBIfam" id="TIGR01297">
    <property type="entry name" value="CDF"/>
    <property type="match status" value="1"/>
</dbReference>
<feature type="domain" description="Cation efflux protein transmembrane" evidence="9">
    <location>
        <begin position="143"/>
        <end position="329"/>
    </location>
</feature>
<feature type="transmembrane region" description="Helical" evidence="8">
    <location>
        <begin position="166"/>
        <end position="190"/>
    </location>
</feature>
<dbReference type="STRING" id="50376.A0A517L180"/>
<protein>
    <submittedName>
        <fullName evidence="11">Uncharacterized protein</fullName>
    </submittedName>
</protein>
<dbReference type="GO" id="GO:0098771">
    <property type="term" value="P:inorganic ion homeostasis"/>
    <property type="evidence" value="ECO:0007669"/>
    <property type="project" value="UniProtKB-ARBA"/>
</dbReference>
<dbReference type="AlphaFoldDB" id="A0A517L180"/>
<dbReference type="InterPro" id="IPR002524">
    <property type="entry name" value="Cation_efflux"/>
</dbReference>
<dbReference type="InterPro" id="IPR058533">
    <property type="entry name" value="Cation_efflux_TM"/>
</dbReference>
<feature type="region of interest" description="Disordered" evidence="7">
    <location>
        <begin position="415"/>
        <end position="441"/>
    </location>
</feature>
<dbReference type="InterPro" id="IPR027470">
    <property type="entry name" value="Cation_efflux_CTD"/>
</dbReference>
<dbReference type="GO" id="GO:0008324">
    <property type="term" value="F:monoatomic cation transmembrane transporter activity"/>
    <property type="evidence" value="ECO:0007669"/>
    <property type="project" value="InterPro"/>
</dbReference>
<keyword evidence="4 8" id="KW-1133">Transmembrane helix</keyword>
<evidence type="ECO:0000256" key="3">
    <source>
        <dbReference type="ARBA" id="ARBA00022692"/>
    </source>
</evidence>
<dbReference type="Pfam" id="PF16916">
    <property type="entry name" value="ZT_dimer"/>
    <property type="match status" value="1"/>
</dbReference>
<dbReference type="InterPro" id="IPR050291">
    <property type="entry name" value="CDF_Transporter"/>
</dbReference>
<feature type="transmembrane region" description="Helical" evidence="8">
    <location>
        <begin position="285"/>
        <end position="302"/>
    </location>
</feature>
<keyword evidence="12" id="KW-1185">Reference proteome</keyword>